<organism evidence="10">
    <name type="scientific">Oryza punctata</name>
    <name type="common">Red rice</name>
    <dbReference type="NCBI Taxonomy" id="4537"/>
    <lineage>
        <taxon>Eukaryota</taxon>
        <taxon>Viridiplantae</taxon>
        <taxon>Streptophyta</taxon>
        <taxon>Embryophyta</taxon>
        <taxon>Tracheophyta</taxon>
        <taxon>Spermatophyta</taxon>
        <taxon>Magnoliopsida</taxon>
        <taxon>Liliopsida</taxon>
        <taxon>Poales</taxon>
        <taxon>Poaceae</taxon>
        <taxon>BOP clade</taxon>
        <taxon>Oryzoideae</taxon>
        <taxon>Oryzeae</taxon>
        <taxon>Oryzinae</taxon>
        <taxon>Oryza</taxon>
    </lineage>
</organism>
<dbReference type="GO" id="GO:0006364">
    <property type="term" value="P:rRNA processing"/>
    <property type="evidence" value="ECO:0007669"/>
    <property type="project" value="UniProtKB-KW"/>
</dbReference>
<keyword evidence="6 8" id="KW-0539">Nucleus</keyword>
<dbReference type="InterPro" id="IPR029064">
    <property type="entry name" value="Ribosomal_eL30-like_sf"/>
</dbReference>
<dbReference type="Pfam" id="PF01248">
    <property type="entry name" value="Ribosomal_L7Ae"/>
    <property type="match status" value="1"/>
</dbReference>
<dbReference type="GO" id="GO:0031429">
    <property type="term" value="C:box H/ACA snoRNP complex"/>
    <property type="evidence" value="ECO:0007669"/>
    <property type="project" value="UniProtKB-UniRule"/>
</dbReference>
<dbReference type="InterPro" id="IPR050257">
    <property type="entry name" value="eL8/uL1-like"/>
</dbReference>
<dbReference type="Proteomes" id="UP000026962">
    <property type="component" value="Chromosome 2"/>
</dbReference>
<evidence type="ECO:0000256" key="6">
    <source>
        <dbReference type="ARBA" id="ARBA00023242"/>
    </source>
</evidence>
<dbReference type="HOGENOM" id="CLU_1087347_0_0_1"/>
<evidence type="ECO:0000256" key="3">
    <source>
        <dbReference type="ARBA" id="ARBA00022517"/>
    </source>
</evidence>
<evidence type="ECO:0000313" key="10">
    <source>
        <dbReference type="EnsemblPlants" id="OPUNC02G28760.1"/>
    </source>
</evidence>
<comment type="subcellular location">
    <subcellularLocation>
        <location evidence="1 8">Nucleus</location>
        <location evidence="1 8">Nucleolus</location>
    </subcellularLocation>
</comment>
<keyword evidence="7 8" id="KW-0687">Ribonucleoprotein</keyword>
<dbReference type="GO" id="GO:0000398">
    <property type="term" value="P:mRNA splicing, via spliceosome"/>
    <property type="evidence" value="ECO:0007669"/>
    <property type="project" value="UniProtKB-UniRule"/>
</dbReference>
<dbReference type="PRINTS" id="PR00881">
    <property type="entry name" value="L7ARS6FAMILY"/>
</dbReference>
<keyword evidence="5 8" id="KW-0694">RNA-binding</keyword>
<keyword evidence="11" id="KW-1185">Reference proteome</keyword>
<keyword evidence="3" id="KW-0690">Ribosome biogenesis</keyword>
<comment type="function">
    <text evidence="8">Common component of the spliceosome and rRNA processing machinery.</text>
</comment>
<evidence type="ECO:0000256" key="1">
    <source>
        <dbReference type="ARBA" id="ARBA00004604"/>
    </source>
</evidence>
<dbReference type="SUPFAM" id="SSF55315">
    <property type="entry name" value="L30e-like"/>
    <property type="match status" value="1"/>
</dbReference>
<dbReference type="Gene3D" id="3.30.1330.30">
    <property type="match status" value="1"/>
</dbReference>
<dbReference type="InterPro" id="IPR004038">
    <property type="entry name" value="Ribosomal_eL8/eL30/eS12/Gad45"/>
</dbReference>
<proteinExistence type="inferred from homology"/>
<evidence type="ECO:0000313" key="11">
    <source>
        <dbReference type="Proteomes" id="UP000026962"/>
    </source>
</evidence>
<dbReference type="AlphaFoldDB" id="A0A0E0K4S6"/>
<dbReference type="GO" id="GO:0003723">
    <property type="term" value="F:RNA binding"/>
    <property type="evidence" value="ECO:0007669"/>
    <property type="project" value="UniProtKB-UniRule"/>
</dbReference>
<dbReference type="PRINTS" id="PR00883">
    <property type="entry name" value="NUCLEARHMG"/>
</dbReference>
<evidence type="ECO:0000256" key="7">
    <source>
        <dbReference type="ARBA" id="ARBA00023274"/>
    </source>
</evidence>
<evidence type="ECO:0000256" key="5">
    <source>
        <dbReference type="ARBA" id="ARBA00022884"/>
    </source>
</evidence>
<reference evidence="10" key="1">
    <citation type="submission" date="2015-04" db="UniProtKB">
        <authorList>
            <consortium name="EnsemblPlants"/>
        </authorList>
    </citation>
    <scope>IDENTIFICATION</scope>
</reference>
<dbReference type="InterPro" id="IPR002415">
    <property type="entry name" value="H/ACA_rnp_Nhp2-like"/>
</dbReference>
<evidence type="ECO:0000256" key="8">
    <source>
        <dbReference type="RuleBase" id="RU366039"/>
    </source>
</evidence>
<keyword evidence="4" id="KW-0698">rRNA processing</keyword>
<reference evidence="10" key="2">
    <citation type="submission" date="2018-05" db="EMBL/GenBank/DDBJ databases">
        <title>OpunRS2 (Oryza punctata Reference Sequence Version 2).</title>
        <authorList>
            <person name="Zhang J."/>
            <person name="Kudrna D."/>
            <person name="Lee S."/>
            <person name="Talag J."/>
            <person name="Welchert J."/>
            <person name="Wing R.A."/>
        </authorList>
    </citation>
    <scope>NUCLEOTIDE SEQUENCE [LARGE SCALE GENOMIC DNA]</scope>
</reference>
<protein>
    <recommendedName>
        <fullName evidence="8">H/ACA ribonucleoprotein complex subunit 2</fullName>
    </recommendedName>
    <alternativeName>
        <fullName evidence="8">Nucleolar protein family A member 2</fullName>
    </alternativeName>
</protein>
<evidence type="ECO:0000256" key="4">
    <source>
        <dbReference type="ARBA" id="ARBA00022552"/>
    </source>
</evidence>
<accession>A0A0E0K4S6</accession>
<feature type="domain" description="Ribosomal protein eL8/eL30/eS12/Gadd45" evidence="9">
    <location>
        <begin position="33"/>
        <end position="116"/>
    </location>
</feature>
<dbReference type="FunFam" id="3.30.1330.30:FF:000015">
    <property type="entry name" value="H/ACA ribonucleoprotein complex subunit NHP2"/>
    <property type="match status" value="1"/>
</dbReference>
<comment type="function">
    <text evidence="8">Required for ribosome biogenesis. Part of a complex which catalyzes pseudouridylation of rRNA. This involves the isomerization of uridine such that the ribose is subsequently attached to C5, instead of the normal N1. Pseudouridine ('psi') residues may serve to stabilize the conformation of rRNAs.</text>
</comment>
<sequence>MGSDTEAEKKKAPTALAPIAKPLAGKKLCKRTLKLVRRASEAKCLKRGVKEVVKSIRRGNKGLCVIAGNISPIDVITHVPILCEEANIPYIYVPSKEDLATAGTTKRPTCCVLVMTKPAKGEINEEVKEKLKSDYDQVVAGVAEVRSPRAQICNTWASPRSEISPKPSVAMSLATDAAMLQNSELVALRRAPESQPVTRGTTQVLALDLIHLALHLMGKFGRLCLESCGRYKTKHTGKVLQLSLPLSYRARLAAQC</sequence>
<dbReference type="OMA" id="ESCGRYK"/>
<evidence type="ECO:0000259" key="9">
    <source>
        <dbReference type="Pfam" id="PF01248"/>
    </source>
</evidence>
<dbReference type="PANTHER" id="PTHR23105">
    <property type="entry name" value="RIBOSOMAL PROTEIN L7AE FAMILY MEMBER"/>
    <property type="match status" value="1"/>
</dbReference>
<name>A0A0E0K4S6_ORYPU</name>
<dbReference type="Gramene" id="OPUNC02G28760.1">
    <property type="protein sequence ID" value="OPUNC02G28760.1"/>
    <property type="gene ID" value="OPUNC02G28760"/>
</dbReference>
<dbReference type="GO" id="GO:0031120">
    <property type="term" value="P:snRNA pseudouridine synthesis"/>
    <property type="evidence" value="ECO:0007669"/>
    <property type="project" value="UniProtKB-UniRule"/>
</dbReference>
<dbReference type="STRING" id="4537.A0A0E0K4S6"/>
<dbReference type="InterPro" id="IPR018492">
    <property type="entry name" value="Ribosomal_eL8/Nhp2"/>
</dbReference>
<comment type="similarity">
    <text evidence="2 8">Belongs to the eukaryotic ribosomal protein eL8 family.</text>
</comment>
<evidence type="ECO:0000256" key="2">
    <source>
        <dbReference type="ARBA" id="ARBA00007337"/>
    </source>
</evidence>
<dbReference type="EnsemblPlants" id="OPUNC02G28760.1">
    <property type="protein sequence ID" value="OPUNC02G28760.1"/>
    <property type="gene ID" value="OPUNC02G28760"/>
</dbReference>
<dbReference type="eggNOG" id="KOG3167">
    <property type="taxonomic scope" value="Eukaryota"/>
</dbReference>